<feature type="compositionally biased region" description="Polar residues" evidence="1">
    <location>
        <begin position="1"/>
        <end position="12"/>
    </location>
</feature>
<feature type="transmembrane region" description="Helical" evidence="2">
    <location>
        <begin position="144"/>
        <end position="166"/>
    </location>
</feature>
<dbReference type="SUPFAM" id="SSF53474">
    <property type="entry name" value="alpha/beta-Hydrolases"/>
    <property type="match status" value="1"/>
</dbReference>
<dbReference type="HOGENOM" id="CLU_028296_1_0_1"/>
<dbReference type="GO" id="GO:0005783">
    <property type="term" value="C:endoplasmic reticulum"/>
    <property type="evidence" value="ECO:0007669"/>
    <property type="project" value="TreeGrafter"/>
</dbReference>
<protein>
    <recommendedName>
        <fullName evidence="3">AB hydrolase-1 domain-containing protein</fullName>
    </recommendedName>
</protein>
<accession>W6MI26</accession>
<evidence type="ECO:0000313" key="4">
    <source>
        <dbReference type="EMBL" id="CDK26039.1"/>
    </source>
</evidence>
<feature type="transmembrane region" description="Helical" evidence="2">
    <location>
        <begin position="82"/>
        <end position="100"/>
    </location>
</feature>
<feature type="transmembrane region" description="Helical" evidence="2">
    <location>
        <begin position="216"/>
        <end position="241"/>
    </location>
</feature>
<feature type="compositionally biased region" description="Polar residues" evidence="1">
    <location>
        <begin position="36"/>
        <end position="53"/>
    </location>
</feature>
<feature type="transmembrane region" description="Helical" evidence="2">
    <location>
        <begin position="120"/>
        <end position="137"/>
    </location>
</feature>
<dbReference type="PANTHER" id="PTHR43139">
    <property type="entry name" value="SI:DKEY-122A22.2"/>
    <property type="match status" value="1"/>
</dbReference>
<proteinExistence type="predicted"/>
<sequence length="582" mass="65307">MSTNPSTASSTVGYDGQGHSPYGSADGEDVVESNIEEPQSYSPKRTNEPLSTQDPERRPLLSPDDPSVSPLNVRRVRISRGVITLSTVVSALWFILLLVSDFVSIPGFNNRGRSFFELDLIFLSLIANFTALTFFTVPSPFERTVGYVTSGFIAFVLFLILVVPYLRHQHGMVGFLTVLWVSATMAFGCLADYFVELAKTSEEIRLTGRPETRRTLFEYTAISVRFVLRVVVLILAFFLWLNVLFSAFDSRIKPWGKTVSVANDSLDLHLYCVGDVYGNSTNEEKRSQPTVLLESGQYTSVEEFSKWVEELYHLNKIQKYCLYDHPGMGFSDSAPSPISIGIITDMLHEALTKEKIYGPFTLVGFDMGGLYSRVFASRHMDQVDSVLLVDSWPADLLKGNPLGNTAKGERKDENFKKTLGIRPMSSRTGLALWLEGVVAPFSLRNFKRMLLHRDGSNSRIWGDSMRYQSKFIRAKLQEQITSNILSYNEVVNADEQLHKVPLSVVTSNTMIKNSPNWGRWQRELTKLGTGAVEWLIADGDHKIWENPKGVKDLQDILRGIVTGETVIPLEAENTTDLVQNTP</sequence>
<keyword evidence="5" id="KW-1185">Reference proteome</keyword>
<dbReference type="OrthoDB" id="164921at2759"/>
<feature type="domain" description="AB hydrolase-1" evidence="3">
    <location>
        <begin position="289"/>
        <end position="397"/>
    </location>
</feature>
<evidence type="ECO:0000256" key="1">
    <source>
        <dbReference type="SAM" id="MobiDB-lite"/>
    </source>
</evidence>
<dbReference type="Pfam" id="PF10329">
    <property type="entry name" value="DUF2417"/>
    <property type="match status" value="1"/>
</dbReference>
<dbReference type="GeneID" id="34519437"/>
<dbReference type="AlphaFoldDB" id="W6MI26"/>
<dbReference type="PANTHER" id="PTHR43139:SF52">
    <property type="entry name" value="SI:DKEY-122A22.2"/>
    <property type="match status" value="1"/>
</dbReference>
<evidence type="ECO:0000259" key="3">
    <source>
        <dbReference type="Pfam" id="PF00561"/>
    </source>
</evidence>
<dbReference type="Proteomes" id="UP000019384">
    <property type="component" value="Unassembled WGS sequence"/>
</dbReference>
<feature type="transmembrane region" description="Helical" evidence="2">
    <location>
        <begin position="172"/>
        <end position="195"/>
    </location>
</feature>
<reference evidence="4" key="2">
    <citation type="submission" date="2014-02" db="EMBL/GenBank/DDBJ databases">
        <title>Complete DNA sequence of /Kuraishia capsulata/ illustrates novel genomic features among budding yeasts (/Saccharomycotina/).</title>
        <authorList>
            <person name="Morales L."/>
            <person name="Noel B."/>
            <person name="Porcel B."/>
            <person name="Marcet-Houben M."/>
            <person name="Hullo M-F."/>
            <person name="Sacerdot C."/>
            <person name="Tekaia F."/>
            <person name="Leh-Louis V."/>
            <person name="Despons L."/>
            <person name="Khanna V."/>
            <person name="Aury J-M."/>
            <person name="Barbe V."/>
            <person name="Couloux A."/>
            <person name="Labadie K."/>
            <person name="Pelletier E."/>
            <person name="Souciet J-L."/>
            <person name="Boekhout T."/>
            <person name="Gabaldon T."/>
            <person name="Wincker P."/>
            <person name="Dujon B."/>
        </authorList>
    </citation>
    <scope>NUCLEOTIDE SEQUENCE</scope>
    <source>
        <strain evidence="4">CBS 1993</strain>
    </source>
</reference>
<dbReference type="Pfam" id="PF00561">
    <property type="entry name" value="Abhydrolase_1"/>
    <property type="match status" value="1"/>
</dbReference>
<keyword evidence="2" id="KW-1133">Transmembrane helix</keyword>
<keyword evidence="2" id="KW-0812">Transmembrane</keyword>
<dbReference type="InterPro" id="IPR029058">
    <property type="entry name" value="AB_hydrolase_fold"/>
</dbReference>
<feature type="compositionally biased region" description="Acidic residues" evidence="1">
    <location>
        <begin position="26"/>
        <end position="35"/>
    </location>
</feature>
<evidence type="ECO:0000313" key="5">
    <source>
        <dbReference type="Proteomes" id="UP000019384"/>
    </source>
</evidence>
<dbReference type="STRING" id="1382522.W6MI26"/>
<reference evidence="4" key="1">
    <citation type="submission" date="2013-12" db="EMBL/GenBank/DDBJ databases">
        <authorList>
            <person name="Genoscope - CEA"/>
        </authorList>
    </citation>
    <scope>NUCLEOTIDE SEQUENCE</scope>
    <source>
        <strain evidence="4">CBS 1993</strain>
    </source>
</reference>
<feature type="region of interest" description="Disordered" evidence="1">
    <location>
        <begin position="1"/>
        <end position="66"/>
    </location>
</feature>
<dbReference type="Gene3D" id="3.40.50.1820">
    <property type="entry name" value="alpha/beta hydrolase"/>
    <property type="match status" value="1"/>
</dbReference>
<dbReference type="InterPro" id="IPR000073">
    <property type="entry name" value="AB_hydrolase_1"/>
</dbReference>
<gene>
    <name evidence="4" type="ORF">KUCA_T00002010001</name>
</gene>
<dbReference type="EMBL" id="HG793126">
    <property type="protein sequence ID" value="CDK26039.1"/>
    <property type="molecule type" value="Genomic_DNA"/>
</dbReference>
<name>W6MI26_9ASCO</name>
<dbReference type="InterPro" id="IPR019431">
    <property type="entry name" value="DUF2417"/>
</dbReference>
<keyword evidence="2" id="KW-0472">Membrane</keyword>
<dbReference type="RefSeq" id="XP_022458049.1">
    <property type="nucleotide sequence ID" value="XM_022604249.1"/>
</dbReference>
<dbReference type="InterPro" id="IPR052370">
    <property type="entry name" value="Meta-cleavage_hydrolase"/>
</dbReference>
<organism evidence="4 5">
    <name type="scientific">Kuraishia capsulata CBS 1993</name>
    <dbReference type="NCBI Taxonomy" id="1382522"/>
    <lineage>
        <taxon>Eukaryota</taxon>
        <taxon>Fungi</taxon>
        <taxon>Dikarya</taxon>
        <taxon>Ascomycota</taxon>
        <taxon>Saccharomycotina</taxon>
        <taxon>Pichiomycetes</taxon>
        <taxon>Pichiales</taxon>
        <taxon>Pichiaceae</taxon>
        <taxon>Kuraishia</taxon>
    </lineage>
</organism>
<evidence type="ECO:0000256" key="2">
    <source>
        <dbReference type="SAM" id="Phobius"/>
    </source>
</evidence>